<accession>D4GKI5</accession>
<sequence>MTDQQLLIEGVFQIFNGDRDRGLCDMQLARSFSNAFCLYDGDKIPELFKCKATHSVTSVFYGYPEALLRFLLSSAANAVPHHVQLACVPFIQKYRPPVFLAATDRDAQKKEIAPITLTLRLNDQRPALNKRKKGSNTLIIPL</sequence>
<evidence type="ECO:0000313" key="2">
    <source>
        <dbReference type="Proteomes" id="UP000001702"/>
    </source>
</evidence>
<evidence type="ECO:0000313" key="1">
    <source>
        <dbReference type="EMBL" id="ADD76014.1"/>
    </source>
</evidence>
<dbReference type="Proteomes" id="UP000001702">
    <property type="component" value="Chromosome"/>
</dbReference>
<keyword evidence="2" id="KW-1185">Reference proteome</keyword>
<dbReference type="STRING" id="706191.PANA_0847"/>
<dbReference type="HOGENOM" id="CLU_1813927_0_0_6"/>
<reference evidence="1 2" key="1">
    <citation type="journal article" date="2010" name="J. Bacteriol.">
        <title>Genome sequence of Pantoea ananatis LMG20103, the causative agent of Eucalyptus blight and dieback.</title>
        <authorList>
            <person name="De Maayer P."/>
            <person name="Chan W.Y."/>
            <person name="Venter S.N."/>
            <person name="Toth I.K."/>
            <person name="Birch P.R."/>
            <person name="Joubert F."/>
            <person name="Coutinho T.A."/>
        </authorList>
    </citation>
    <scope>NUCLEOTIDE SEQUENCE [LARGE SCALE GENOMIC DNA]</scope>
    <source>
        <strain evidence="1 2">LMG 20103</strain>
    </source>
</reference>
<name>D4GKI5_PANAM</name>
<dbReference type="AlphaFoldDB" id="D4GKI5"/>
<organism evidence="1 2">
    <name type="scientific">Pantoea ananatis (strain LMG 20103)</name>
    <dbReference type="NCBI Taxonomy" id="706191"/>
    <lineage>
        <taxon>Bacteria</taxon>
        <taxon>Pseudomonadati</taxon>
        <taxon>Pseudomonadota</taxon>
        <taxon>Gammaproteobacteria</taxon>
        <taxon>Enterobacterales</taxon>
        <taxon>Erwiniaceae</taxon>
        <taxon>Pantoea</taxon>
    </lineage>
</organism>
<dbReference type="EMBL" id="CP001875">
    <property type="protein sequence ID" value="ADD76014.1"/>
    <property type="molecule type" value="Genomic_DNA"/>
</dbReference>
<proteinExistence type="predicted"/>
<dbReference type="KEGG" id="pam:PANA_0847"/>
<gene>
    <name evidence="1" type="ordered locus">PANA_0847</name>
</gene>
<protein>
    <submittedName>
        <fullName evidence="1">Uncharacterized protein</fullName>
    </submittedName>
</protein>